<dbReference type="InterPro" id="IPR052216">
    <property type="entry name" value="CRISPR_Csm3_endoribonuclease"/>
</dbReference>
<protein>
    <recommendedName>
        <fullName evidence="2">CRISPR type III-associated protein domain-containing protein</fullName>
    </recommendedName>
</protein>
<evidence type="ECO:0000313" key="4">
    <source>
        <dbReference type="Proteomes" id="UP001163550"/>
    </source>
</evidence>
<sequence length="678" mass="76703">MMIQITLESDLCLPSGDGYAGVVDTDICFDEYGLPYIPGKRVKGCLRECALEIVELEEELEDTFNLLFGKTGDEYSGLLKLGTGRYKDYDTLVSEAKEHSADEILSYFTNTRTATRIEKGHSKAGSLRTIRVANCGEVFLFDCVFPEACETLLRRACNLLRHMGLNRTRGLGEVKCELVSESKDVEHGSLRISNFGELKLLSYIMHLEEPVIMADRSGRPSGCEDYIFGSAILGAMANLWLCDHGRPDNAHENETFKKLFLSNKVFYSAAFPTDGQRIYHPTPHSLKTDKDKYKLFDESKAPYCDMDDNPICKRHGGYANFEKDSTYFYSVRKEVSVHHARPIDKGVGHATSKDGQTFTYEAISRGQMFTGGMIGREEDILELAHLLEKNRNILRMGRSTTAQFGKVSMVPIAFDAISQKELSVLPGARFRLIVRTPLIMSDEKGNDNPNLAQIPILLGNPSLRVVKSFASQTRVAGYNSKWRLPWRQASALSEGSVIILKNEGTVRVTLNQTFIGLRCDRGFGQITLEPLPDSYFYKIKLKAHEVENQNNSKILSELISARKMKEDATVRGVEYAQRLINPPQNSQLQRLKSMLLDQEVDGFAKLVDKIFEIKQEKQRLQILSLITSKDERWFEISNIGVADITKRLNETYYDYDELKVRILSVITEIKHSRRNKGV</sequence>
<organism evidence="3 4">
    <name type="scientific">Acetobacterium wieringae</name>
    <dbReference type="NCBI Taxonomy" id="52694"/>
    <lineage>
        <taxon>Bacteria</taxon>
        <taxon>Bacillati</taxon>
        <taxon>Bacillota</taxon>
        <taxon>Clostridia</taxon>
        <taxon>Eubacteriales</taxon>
        <taxon>Eubacteriaceae</taxon>
        <taxon>Acetobacterium</taxon>
    </lineage>
</organism>
<dbReference type="EMBL" id="CP087994">
    <property type="protein sequence ID" value="UYO61636.1"/>
    <property type="molecule type" value="Genomic_DNA"/>
</dbReference>
<name>A0ABY6HDD6_9FIRM</name>
<keyword evidence="4" id="KW-1185">Reference proteome</keyword>
<feature type="domain" description="CRISPR type III-associated protein" evidence="2">
    <location>
        <begin position="29"/>
        <end position="175"/>
    </location>
</feature>
<dbReference type="Pfam" id="PF03787">
    <property type="entry name" value="RAMPs"/>
    <property type="match status" value="2"/>
</dbReference>
<dbReference type="PANTHER" id="PTHR35579">
    <property type="entry name" value="CRISPR SYSTEM CMS ENDORIBONUCLEASE CSM3"/>
    <property type="match status" value="1"/>
</dbReference>
<accession>A0ABY6HDD6</accession>
<dbReference type="PANTHER" id="PTHR35579:SF3">
    <property type="entry name" value="CRISPR SYSTEM CMS ENDORIBONUCLEASE CSM3"/>
    <property type="match status" value="1"/>
</dbReference>
<dbReference type="InterPro" id="IPR005537">
    <property type="entry name" value="RAMP_III_fam"/>
</dbReference>
<evidence type="ECO:0000313" key="3">
    <source>
        <dbReference type="EMBL" id="UYO61636.1"/>
    </source>
</evidence>
<dbReference type="Proteomes" id="UP001163550">
    <property type="component" value="Chromosome"/>
</dbReference>
<feature type="domain" description="CRISPR type III-associated protein" evidence="2">
    <location>
        <begin position="224"/>
        <end position="408"/>
    </location>
</feature>
<gene>
    <name evidence="3" type="ORF">LNN31_12685</name>
</gene>
<evidence type="ECO:0000259" key="2">
    <source>
        <dbReference type="Pfam" id="PF03787"/>
    </source>
</evidence>
<keyword evidence="1" id="KW-0051">Antiviral defense</keyword>
<proteinExistence type="predicted"/>
<dbReference type="RefSeq" id="WP_263992517.1">
    <property type="nucleotide sequence ID" value="NZ_CP087994.1"/>
</dbReference>
<reference evidence="3" key="1">
    <citation type="submission" date="2021-11" db="EMBL/GenBank/DDBJ databases">
        <title>Isoprene-degrading acetogen.</title>
        <authorList>
            <person name="Yang Y."/>
            <person name="Jin H."/>
            <person name="Yan J."/>
        </authorList>
    </citation>
    <scope>NUCLEOTIDE SEQUENCE</scope>
    <source>
        <strain evidence="3">Berkeley</strain>
    </source>
</reference>
<dbReference type="CDD" id="cd09726">
    <property type="entry name" value="RAMP_I_III"/>
    <property type="match status" value="1"/>
</dbReference>
<evidence type="ECO:0000256" key="1">
    <source>
        <dbReference type="ARBA" id="ARBA00023118"/>
    </source>
</evidence>